<feature type="region of interest" description="Disordered" evidence="1">
    <location>
        <begin position="371"/>
        <end position="416"/>
    </location>
</feature>
<name>A0A8K0JJE4_9TREE</name>
<organism evidence="2 3">
    <name type="scientific">Filobasidium floriforme</name>
    <dbReference type="NCBI Taxonomy" id="5210"/>
    <lineage>
        <taxon>Eukaryota</taxon>
        <taxon>Fungi</taxon>
        <taxon>Dikarya</taxon>
        <taxon>Basidiomycota</taxon>
        <taxon>Agaricomycotina</taxon>
        <taxon>Tremellomycetes</taxon>
        <taxon>Filobasidiales</taxon>
        <taxon>Filobasidiaceae</taxon>
        <taxon>Filobasidium</taxon>
    </lineage>
</organism>
<dbReference type="Proteomes" id="UP000812966">
    <property type="component" value="Unassembled WGS sequence"/>
</dbReference>
<dbReference type="EMBL" id="JABELV010000082">
    <property type="protein sequence ID" value="KAG7531782.1"/>
    <property type="molecule type" value="Genomic_DNA"/>
</dbReference>
<evidence type="ECO:0000313" key="3">
    <source>
        <dbReference type="Proteomes" id="UP000812966"/>
    </source>
</evidence>
<reference evidence="2" key="1">
    <citation type="submission" date="2020-04" db="EMBL/GenBank/DDBJ databases">
        <title>Analysis of mating type loci in Filobasidium floriforme.</title>
        <authorList>
            <person name="Nowrousian M."/>
        </authorList>
    </citation>
    <scope>NUCLEOTIDE SEQUENCE</scope>
    <source>
        <strain evidence="2">CBS 6242</strain>
    </source>
</reference>
<accession>A0A8K0JJE4</accession>
<dbReference type="AlphaFoldDB" id="A0A8K0JJE4"/>
<sequence length="416" mass="46613">MPELGVAHDLQVGAILPQDILHLILEIYFEFRETVVQADPDQLDAWTSPTWPVLPILTSSRLVYHTAIPLLYRDVHLRDSSEVERFLCDPAISSYAHVKSLSLPASKTWATTRIRDRMVQAVLSTTAADQETRNRFASSLEARDEIVARWARTKRPKISVVRLWVGRVRTMADAKVLEDLHYMFATGDLIIDQFKLTLPSASYLHWNRPDIAWRDCDRVTLTCNPSVYPVINSHPLPSLLPKALGDPTRPPLHIKAGWQGKGSGADCRVHRDQLRATGVLCVVTLFCRTRDCFPTITVGPDLEWDPNDHSLCWGSNVPSDVDTPPGYPDIKFRSDCQLDHTGEKLNFWDGTDRFMVTLLEHLPYISEDEGELAEFTDGESESGSSDCYDSTRSSDGDVLQDSNGNEDQGGEVINGA</sequence>
<comment type="caution">
    <text evidence="2">The sequence shown here is derived from an EMBL/GenBank/DDBJ whole genome shotgun (WGS) entry which is preliminary data.</text>
</comment>
<feature type="compositionally biased region" description="Polar residues" evidence="1">
    <location>
        <begin position="381"/>
        <end position="393"/>
    </location>
</feature>
<evidence type="ECO:0000313" key="2">
    <source>
        <dbReference type="EMBL" id="KAG7531782.1"/>
    </source>
</evidence>
<gene>
    <name evidence="2" type="ORF">FFLO_04087</name>
</gene>
<protein>
    <submittedName>
        <fullName evidence="2">Uncharacterized protein</fullName>
    </submittedName>
</protein>
<proteinExistence type="predicted"/>
<evidence type="ECO:0000256" key="1">
    <source>
        <dbReference type="SAM" id="MobiDB-lite"/>
    </source>
</evidence>
<feature type="compositionally biased region" description="Acidic residues" evidence="1">
    <location>
        <begin position="371"/>
        <end position="380"/>
    </location>
</feature>
<keyword evidence="3" id="KW-1185">Reference proteome</keyword>